<organism evidence="1 2">
    <name type="scientific">Laticauda laticaudata</name>
    <name type="common">Blue-ringed sea krait</name>
    <name type="synonym">Blue-lipped sea krait</name>
    <dbReference type="NCBI Taxonomy" id="8630"/>
    <lineage>
        <taxon>Eukaryota</taxon>
        <taxon>Metazoa</taxon>
        <taxon>Chordata</taxon>
        <taxon>Craniata</taxon>
        <taxon>Vertebrata</taxon>
        <taxon>Euteleostomi</taxon>
        <taxon>Lepidosauria</taxon>
        <taxon>Squamata</taxon>
        <taxon>Bifurcata</taxon>
        <taxon>Unidentata</taxon>
        <taxon>Episquamata</taxon>
        <taxon>Toxicofera</taxon>
        <taxon>Serpentes</taxon>
        <taxon>Colubroidea</taxon>
        <taxon>Elapidae</taxon>
        <taxon>Laticaudinae</taxon>
        <taxon>Laticauda</taxon>
    </lineage>
</organism>
<dbReference type="Proteomes" id="UP000694406">
    <property type="component" value="Unplaced"/>
</dbReference>
<reference evidence="1" key="2">
    <citation type="submission" date="2025-09" db="UniProtKB">
        <authorList>
            <consortium name="Ensembl"/>
        </authorList>
    </citation>
    <scope>IDENTIFICATION</scope>
</reference>
<dbReference type="Ensembl" id="ENSLLTT00000013552.1">
    <property type="protein sequence ID" value="ENSLLTP00000013049.1"/>
    <property type="gene ID" value="ENSLLTG00000009965.1"/>
</dbReference>
<dbReference type="AlphaFoldDB" id="A0A8C5S8R4"/>
<reference evidence="1" key="1">
    <citation type="submission" date="2025-08" db="UniProtKB">
        <authorList>
            <consortium name="Ensembl"/>
        </authorList>
    </citation>
    <scope>IDENTIFICATION</scope>
</reference>
<proteinExistence type="predicted"/>
<dbReference type="GO" id="GO:0005739">
    <property type="term" value="C:mitochondrion"/>
    <property type="evidence" value="ECO:0007669"/>
    <property type="project" value="TreeGrafter"/>
</dbReference>
<name>A0A8C5S8R4_LATLA</name>
<dbReference type="GO" id="GO:0043021">
    <property type="term" value="F:ribonucleoprotein complex binding"/>
    <property type="evidence" value="ECO:0007669"/>
    <property type="project" value="TreeGrafter"/>
</dbReference>
<dbReference type="PANTHER" id="PTHR13284">
    <property type="entry name" value="GH01354P"/>
    <property type="match status" value="1"/>
</dbReference>
<accession>A0A8C5S8R4</accession>
<dbReference type="GO" id="GO:0035368">
    <property type="term" value="F:selenocysteine insertion sequence binding"/>
    <property type="evidence" value="ECO:0007669"/>
    <property type="project" value="InterPro"/>
</dbReference>
<dbReference type="GO" id="GO:0001514">
    <property type="term" value="P:selenocysteine incorporation"/>
    <property type="evidence" value="ECO:0007669"/>
    <property type="project" value="TreeGrafter"/>
</dbReference>
<protein>
    <submittedName>
        <fullName evidence="1">Uncharacterized protein</fullName>
    </submittedName>
</protein>
<dbReference type="InterPro" id="IPR040051">
    <property type="entry name" value="SECISBP2"/>
</dbReference>
<dbReference type="GO" id="GO:0003730">
    <property type="term" value="F:mRNA 3'-UTR binding"/>
    <property type="evidence" value="ECO:0007669"/>
    <property type="project" value="TreeGrafter"/>
</dbReference>
<dbReference type="PANTHER" id="PTHR13284:SF9">
    <property type="entry name" value="SELENOCYSTEINE INSERTION SEQUENCE-BINDING PROTEIN 2"/>
    <property type="match status" value="1"/>
</dbReference>
<dbReference type="GeneTree" id="ENSGT00950000186231"/>
<evidence type="ECO:0000313" key="2">
    <source>
        <dbReference type="Proteomes" id="UP000694406"/>
    </source>
</evidence>
<keyword evidence="2" id="KW-1185">Reference proteome</keyword>
<evidence type="ECO:0000313" key="1">
    <source>
        <dbReference type="Ensembl" id="ENSLLTP00000013049.1"/>
    </source>
</evidence>
<sequence>KRVTGPKLPGSFCGIKLSAEVKPFVPKFAAVTVAWSEPSEACVFPGYYTTCYPYVQEPSVNKYQCIWPSISTIILSDVIEIFLQYFRLQ</sequence>
<dbReference type="GO" id="GO:1990904">
    <property type="term" value="C:ribonucleoprotein complex"/>
    <property type="evidence" value="ECO:0007669"/>
    <property type="project" value="TreeGrafter"/>
</dbReference>